<protein>
    <submittedName>
        <fullName evidence="2">Uncharacterized protein</fullName>
    </submittedName>
</protein>
<feature type="region of interest" description="Disordered" evidence="1">
    <location>
        <begin position="25"/>
        <end position="58"/>
    </location>
</feature>
<comment type="caution">
    <text evidence="2">The sequence shown here is derived from an EMBL/GenBank/DDBJ whole genome shotgun (WGS) entry which is preliminary data.</text>
</comment>
<sequence length="241" mass="26534">MQGLHWLAAAACQRRRVKSFRQRCGSCPSCRTTPSPSRLGAHPDGSGDIRRDSMRAGQPSKSFGLYDSSLLQVPLLFHMPRLTAGSSTSSYCVLVLEMDRSLGLLPLDMVLKHCISWAGLLVETEQEPNIGLTNLSFYIFAVPTNDEYNILFSASIFSAAARLLGILPFPSFPVSHPPLWRHLPTLRFSSLNSSATSISLIHARSMTTPPPHMPFDVSRTVVRAAPETVMSLPRASELRSR</sequence>
<feature type="compositionally biased region" description="Basic and acidic residues" evidence="1">
    <location>
        <begin position="45"/>
        <end position="54"/>
    </location>
</feature>
<keyword evidence="3" id="KW-1185">Reference proteome</keyword>
<evidence type="ECO:0000313" key="2">
    <source>
        <dbReference type="EMBL" id="KAF7289136.1"/>
    </source>
</evidence>
<proteinExistence type="predicted"/>
<dbReference type="RefSeq" id="XP_037213167.1">
    <property type="nucleotide sequence ID" value="XM_037370166.1"/>
</dbReference>
<evidence type="ECO:0000256" key="1">
    <source>
        <dbReference type="SAM" id="MobiDB-lite"/>
    </source>
</evidence>
<dbReference type="AlphaFoldDB" id="A0A8H6RZA8"/>
<reference evidence="2" key="1">
    <citation type="submission" date="2020-05" db="EMBL/GenBank/DDBJ databases">
        <title>Mycena genomes resolve the evolution of fungal bioluminescence.</title>
        <authorList>
            <person name="Tsai I.J."/>
        </authorList>
    </citation>
    <scope>NUCLEOTIDE SEQUENCE</scope>
    <source>
        <strain evidence="2">171206Taipei</strain>
    </source>
</reference>
<name>A0A8H6RZA8_9AGAR</name>
<dbReference type="GeneID" id="59352682"/>
<accession>A0A8H6RZA8</accession>
<organism evidence="2 3">
    <name type="scientific">Mycena indigotica</name>
    <dbReference type="NCBI Taxonomy" id="2126181"/>
    <lineage>
        <taxon>Eukaryota</taxon>
        <taxon>Fungi</taxon>
        <taxon>Dikarya</taxon>
        <taxon>Basidiomycota</taxon>
        <taxon>Agaricomycotina</taxon>
        <taxon>Agaricomycetes</taxon>
        <taxon>Agaricomycetidae</taxon>
        <taxon>Agaricales</taxon>
        <taxon>Marasmiineae</taxon>
        <taxon>Mycenaceae</taxon>
        <taxon>Mycena</taxon>
    </lineage>
</organism>
<gene>
    <name evidence="2" type="ORF">MIND_01374600</name>
</gene>
<feature type="compositionally biased region" description="Low complexity" evidence="1">
    <location>
        <begin position="26"/>
        <end position="38"/>
    </location>
</feature>
<evidence type="ECO:0000313" key="3">
    <source>
        <dbReference type="Proteomes" id="UP000636479"/>
    </source>
</evidence>
<dbReference type="EMBL" id="JACAZF010000017">
    <property type="protein sequence ID" value="KAF7289136.1"/>
    <property type="molecule type" value="Genomic_DNA"/>
</dbReference>
<dbReference type="Proteomes" id="UP000636479">
    <property type="component" value="Unassembled WGS sequence"/>
</dbReference>